<comment type="similarity">
    <text evidence="2">Belongs to the EamA transporter family.</text>
</comment>
<feature type="transmembrane region" description="Helical" evidence="6">
    <location>
        <begin position="267"/>
        <end position="284"/>
    </location>
</feature>
<protein>
    <submittedName>
        <fullName evidence="7">DMT family transporter</fullName>
    </submittedName>
</protein>
<keyword evidence="3 6" id="KW-0812">Transmembrane</keyword>
<feature type="transmembrane region" description="Helical" evidence="6">
    <location>
        <begin position="59"/>
        <end position="80"/>
    </location>
</feature>
<dbReference type="RefSeq" id="WP_136822172.1">
    <property type="nucleotide sequence ID" value="NZ_BMJX01000006.1"/>
</dbReference>
<keyword evidence="8" id="KW-1185">Reference proteome</keyword>
<feature type="transmembrane region" description="Helical" evidence="6">
    <location>
        <begin position="31"/>
        <end position="47"/>
    </location>
</feature>
<comment type="caution">
    <text evidence="7">The sequence shown here is derived from an EMBL/GenBank/DDBJ whole genome shotgun (WGS) entry which is preliminary data.</text>
</comment>
<evidence type="ECO:0000256" key="6">
    <source>
        <dbReference type="SAM" id="Phobius"/>
    </source>
</evidence>
<name>A0A4U0GWS2_9SPHI</name>
<accession>A0A4U0GWS2</accession>
<evidence type="ECO:0000313" key="8">
    <source>
        <dbReference type="Proteomes" id="UP000309872"/>
    </source>
</evidence>
<evidence type="ECO:0000256" key="2">
    <source>
        <dbReference type="ARBA" id="ARBA00007362"/>
    </source>
</evidence>
<dbReference type="GO" id="GO:0016020">
    <property type="term" value="C:membrane"/>
    <property type="evidence" value="ECO:0007669"/>
    <property type="project" value="UniProtKB-SubCell"/>
</dbReference>
<keyword evidence="4 6" id="KW-1133">Transmembrane helix</keyword>
<dbReference type="PANTHER" id="PTHR32322:SF2">
    <property type="entry name" value="EAMA DOMAIN-CONTAINING PROTEIN"/>
    <property type="match status" value="1"/>
</dbReference>
<evidence type="ECO:0000256" key="3">
    <source>
        <dbReference type="ARBA" id="ARBA00022692"/>
    </source>
</evidence>
<dbReference type="Gene3D" id="1.10.3730.20">
    <property type="match status" value="1"/>
</dbReference>
<dbReference type="PANTHER" id="PTHR32322">
    <property type="entry name" value="INNER MEMBRANE TRANSPORTER"/>
    <property type="match status" value="1"/>
</dbReference>
<reference evidence="7 8" key="1">
    <citation type="submission" date="2019-04" db="EMBL/GenBank/DDBJ databases">
        <title>Sphingobacterium olei sp. nov., isolated from oil-contaminated soil.</title>
        <authorList>
            <person name="Liu B."/>
        </authorList>
    </citation>
    <scope>NUCLEOTIDE SEQUENCE [LARGE SCALE GENOMIC DNA]</scope>
    <source>
        <strain evidence="7 8">Y3L14</strain>
    </source>
</reference>
<organism evidence="7 8">
    <name type="scientific">Sphingobacterium alkalisoli</name>
    <dbReference type="NCBI Taxonomy" id="1874115"/>
    <lineage>
        <taxon>Bacteria</taxon>
        <taxon>Pseudomonadati</taxon>
        <taxon>Bacteroidota</taxon>
        <taxon>Sphingobacteriia</taxon>
        <taxon>Sphingobacteriales</taxon>
        <taxon>Sphingobacteriaceae</taxon>
        <taxon>Sphingobacterium</taxon>
    </lineage>
</organism>
<feature type="transmembrane region" description="Helical" evidence="6">
    <location>
        <begin position="115"/>
        <end position="134"/>
    </location>
</feature>
<dbReference type="Proteomes" id="UP000309872">
    <property type="component" value="Unassembled WGS sequence"/>
</dbReference>
<feature type="transmembrane region" description="Helical" evidence="6">
    <location>
        <begin position="239"/>
        <end position="260"/>
    </location>
</feature>
<feature type="transmembrane region" description="Helical" evidence="6">
    <location>
        <begin position="92"/>
        <end position="109"/>
    </location>
</feature>
<feature type="transmembrane region" description="Helical" evidence="6">
    <location>
        <begin position="172"/>
        <end position="196"/>
    </location>
</feature>
<gene>
    <name evidence="7" type="ORF">FAZ19_18135</name>
</gene>
<feature type="transmembrane region" description="Helical" evidence="6">
    <location>
        <begin position="6"/>
        <end position="22"/>
    </location>
</feature>
<keyword evidence="5 6" id="KW-0472">Membrane</keyword>
<feature type="transmembrane region" description="Helical" evidence="6">
    <location>
        <begin position="146"/>
        <end position="166"/>
    </location>
</feature>
<sequence length="285" mass="31992">MIYVFFSVLFSVTVSIIIKLARSRLVDTQQLVLWNYPIAVLMTYFLLKPDLSNSFVQKWPLMIYIPLAILLPTLFIFIALAIRTSGIVKTDIAQRLSLFIPLIASFAVFGEEVIWSKMIGIVVGLIAITFSISWNKHAENFQKNAWIYPFIVFVGMGIIDVLFKQIAQHTLVTYLTSMFIVFVLSMLVAFGILGYQIGVLKKSLDKKAIGWGLLLGIFNFGNIYLYMKAHRALPDNPSIVFTAMNIGVIVLGGIVGVLIFKEKLSRINQIGLFLAIISVLLIAYL</sequence>
<comment type="subcellular location">
    <subcellularLocation>
        <location evidence="1">Membrane</location>
        <topology evidence="1">Multi-pass membrane protein</topology>
    </subcellularLocation>
</comment>
<feature type="transmembrane region" description="Helical" evidence="6">
    <location>
        <begin position="208"/>
        <end position="227"/>
    </location>
</feature>
<evidence type="ECO:0000313" key="7">
    <source>
        <dbReference type="EMBL" id="TJY63498.1"/>
    </source>
</evidence>
<evidence type="ECO:0000256" key="1">
    <source>
        <dbReference type="ARBA" id="ARBA00004141"/>
    </source>
</evidence>
<dbReference type="AlphaFoldDB" id="A0A4U0GWS2"/>
<dbReference type="OrthoDB" id="1524053at2"/>
<evidence type="ECO:0000256" key="4">
    <source>
        <dbReference type="ARBA" id="ARBA00022989"/>
    </source>
</evidence>
<evidence type="ECO:0000256" key="5">
    <source>
        <dbReference type="ARBA" id="ARBA00023136"/>
    </source>
</evidence>
<dbReference type="InterPro" id="IPR050638">
    <property type="entry name" value="AA-Vitamin_Transporters"/>
</dbReference>
<dbReference type="EMBL" id="SUKA01000006">
    <property type="protein sequence ID" value="TJY63498.1"/>
    <property type="molecule type" value="Genomic_DNA"/>
</dbReference>
<proteinExistence type="inferred from homology"/>
<dbReference type="SUPFAM" id="SSF103481">
    <property type="entry name" value="Multidrug resistance efflux transporter EmrE"/>
    <property type="match status" value="1"/>
</dbReference>
<dbReference type="InterPro" id="IPR037185">
    <property type="entry name" value="EmrE-like"/>
</dbReference>